<feature type="compositionally biased region" description="Acidic residues" evidence="1">
    <location>
        <begin position="252"/>
        <end position="297"/>
    </location>
</feature>
<feature type="compositionally biased region" description="Low complexity" evidence="1">
    <location>
        <begin position="226"/>
        <end position="251"/>
    </location>
</feature>
<feature type="chain" id="PRO_5005539125" evidence="2">
    <location>
        <begin position="20"/>
        <end position="339"/>
    </location>
</feature>
<organism evidence="3 4">
    <name type="scientific">Sphaeroforma arctica JP610</name>
    <dbReference type="NCBI Taxonomy" id="667725"/>
    <lineage>
        <taxon>Eukaryota</taxon>
        <taxon>Ichthyosporea</taxon>
        <taxon>Ichthyophonida</taxon>
        <taxon>Sphaeroforma</taxon>
    </lineage>
</organism>
<sequence length="339" mass="35535">MFTKQIIVASVGLASIAMAQPITSESMMPSESTMPSESMMASDMVSESGTAEPECADENTEYLCTTNAMSWVKDRQGNHFMDSKVKEDWTLKIRKMGEAAFEIKKGTGEHIACVITKFRSEEGTIRAVCADGENSTTHQVEMDDACNPMEIMIATTDPDGENEFIGEEAPSASFSTCTLIMPEEVSSMPPAASESEMVSEPAEVPEEIPSEMPAVSEEAPAESEEASAPAESAEASADESVPAEAGESAPAEAEESAPAEAEDSEPAEAEDSEAAEAEESAPVEAEESEPAEAEESAPVESGELSEKAEASAPAVVEGVIGAAQDAVDAAQEAIENLEV</sequence>
<dbReference type="RefSeq" id="XP_014156125.1">
    <property type="nucleotide sequence ID" value="XM_014300650.1"/>
</dbReference>
<feature type="signal peptide" evidence="2">
    <location>
        <begin position="1"/>
        <end position="19"/>
    </location>
</feature>
<dbReference type="GeneID" id="25905994"/>
<dbReference type="AlphaFoldDB" id="A0A0L0G045"/>
<reference evidence="3 4" key="1">
    <citation type="submission" date="2011-02" db="EMBL/GenBank/DDBJ databases">
        <title>The Genome Sequence of Sphaeroforma arctica JP610.</title>
        <authorList>
            <consortium name="The Broad Institute Genome Sequencing Platform"/>
            <person name="Russ C."/>
            <person name="Cuomo C."/>
            <person name="Young S.K."/>
            <person name="Zeng Q."/>
            <person name="Gargeya S."/>
            <person name="Alvarado L."/>
            <person name="Berlin A."/>
            <person name="Chapman S.B."/>
            <person name="Chen Z."/>
            <person name="Freedman E."/>
            <person name="Gellesch M."/>
            <person name="Goldberg J."/>
            <person name="Griggs A."/>
            <person name="Gujja S."/>
            <person name="Heilman E."/>
            <person name="Heiman D."/>
            <person name="Howarth C."/>
            <person name="Mehta T."/>
            <person name="Neiman D."/>
            <person name="Pearson M."/>
            <person name="Roberts A."/>
            <person name="Saif S."/>
            <person name="Shea T."/>
            <person name="Shenoy N."/>
            <person name="Sisk P."/>
            <person name="Stolte C."/>
            <person name="Sykes S."/>
            <person name="White J."/>
            <person name="Yandava C."/>
            <person name="Burger G."/>
            <person name="Gray M.W."/>
            <person name="Holland P.W.H."/>
            <person name="King N."/>
            <person name="Lang F.B.F."/>
            <person name="Roger A.J."/>
            <person name="Ruiz-Trillo I."/>
            <person name="Haas B."/>
            <person name="Nusbaum C."/>
            <person name="Birren B."/>
        </authorList>
    </citation>
    <scope>NUCLEOTIDE SEQUENCE [LARGE SCALE GENOMIC DNA]</scope>
    <source>
        <strain evidence="3 4">JP610</strain>
    </source>
</reference>
<proteinExistence type="predicted"/>
<name>A0A0L0G045_9EUKA</name>
<evidence type="ECO:0000256" key="2">
    <source>
        <dbReference type="SAM" id="SignalP"/>
    </source>
</evidence>
<dbReference type="EMBL" id="KQ241948">
    <property type="protein sequence ID" value="KNC82224.1"/>
    <property type="molecule type" value="Genomic_DNA"/>
</dbReference>
<keyword evidence="4" id="KW-1185">Reference proteome</keyword>
<dbReference type="Proteomes" id="UP000054560">
    <property type="component" value="Unassembled WGS sequence"/>
</dbReference>
<evidence type="ECO:0000313" key="3">
    <source>
        <dbReference type="EMBL" id="KNC82224.1"/>
    </source>
</evidence>
<evidence type="ECO:0000313" key="4">
    <source>
        <dbReference type="Proteomes" id="UP000054560"/>
    </source>
</evidence>
<keyword evidence="2" id="KW-0732">Signal</keyword>
<protein>
    <submittedName>
        <fullName evidence="3">Uncharacterized protein</fullName>
    </submittedName>
</protein>
<evidence type="ECO:0000256" key="1">
    <source>
        <dbReference type="SAM" id="MobiDB-lite"/>
    </source>
</evidence>
<gene>
    <name evidence="3" type="ORF">SARC_05490</name>
</gene>
<accession>A0A0L0G045</accession>
<feature type="region of interest" description="Disordered" evidence="1">
    <location>
        <begin position="187"/>
        <end position="312"/>
    </location>
</feature>